<accession>A0AAE0QJX9</accession>
<dbReference type="EMBL" id="JAUCMX010000014">
    <property type="protein sequence ID" value="KAK3523830.1"/>
    <property type="molecule type" value="Genomic_DNA"/>
</dbReference>
<comment type="caution">
    <text evidence="2">The sequence shown here is derived from an EMBL/GenBank/DDBJ whole genome shotgun (WGS) entry which is preliminary data.</text>
</comment>
<name>A0AAE0QJX9_9TELE</name>
<gene>
    <name evidence="2" type="ORF">QTP70_010445</name>
</gene>
<keyword evidence="3" id="KW-1185">Reference proteome</keyword>
<organism evidence="2 3">
    <name type="scientific">Hemibagrus guttatus</name>
    <dbReference type="NCBI Taxonomy" id="175788"/>
    <lineage>
        <taxon>Eukaryota</taxon>
        <taxon>Metazoa</taxon>
        <taxon>Chordata</taxon>
        <taxon>Craniata</taxon>
        <taxon>Vertebrata</taxon>
        <taxon>Euteleostomi</taxon>
        <taxon>Actinopterygii</taxon>
        <taxon>Neopterygii</taxon>
        <taxon>Teleostei</taxon>
        <taxon>Ostariophysi</taxon>
        <taxon>Siluriformes</taxon>
        <taxon>Bagridae</taxon>
        <taxon>Hemibagrus</taxon>
    </lineage>
</organism>
<sequence length="204" mass="23126">MDVFTDIFNISLSCAIVPTCLKTTTIVPVPKKSTVICLNDYCPFALTPVFMECFERLVMRHIKTKLPPSLDPLLLAYCPRMMPLPRPSTLTHLDNKETYVRMLFKDFSSAFITIISQHLTERLGLNLCNWILDFLTGHPQTVWIENSISTTLSSGAPQGCVLSPLLFTMLTHDCVAMQRSNYIIKFTDESAKTMSQHSERRCNS</sequence>
<evidence type="ECO:0000313" key="2">
    <source>
        <dbReference type="EMBL" id="KAK3523830.1"/>
    </source>
</evidence>
<dbReference type="AlphaFoldDB" id="A0AAE0QJX9"/>
<feature type="domain" description="Reverse transcriptase" evidence="1">
    <location>
        <begin position="30"/>
        <end position="191"/>
    </location>
</feature>
<dbReference type="InterPro" id="IPR000477">
    <property type="entry name" value="RT_dom"/>
</dbReference>
<dbReference type="PANTHER" id="PTHR47510:SF3">
    <property type="entry name" value="ENDO_EXONUCLEASE_PHOSPHATASE DOMAIN-CONTAINING PROTEIN"/>
    <property type="match status" value="1"/>
</dbReference>
<evidence type="ECO:0000313" key="3">
    <source>
        <dbReference type="Proteomes" id="UP001274896"/>
    </source>
</evidence>
<reference evidence="2" key="1">
    <citation type="submission" date="2023-06" db="EMBL/GenBank/DDBJ databases">
        <title>Male Hemibagrus guttatus genome.</title>
        <authorList>
            <person name="Bian C."/>
        </authorList>
    </citation>
    <scope>NUCLEOTIDE SEQUENCE</scope>
    <source>
        <strain evidence="2">Male_cb2023</strain>
        <tissue evidence="2">Muscle</tissue>
    </source>
</reference>
<dbReference type="Pfam" id="PF00078">
    <property type="entry name" value="RVT_1"/>
    <property type="match status" value="1"/>
</dbReference>
<dbReference type="Proteomes" id="UP001274896">
    <property type="component" value="Unassembled WGS sequence"/>
</dbReference>
<evidence type="ECO:0000259" key="1">
    <source>
        <dbReference type="Pfam" id="PF00078"/>
    </source>
</evidence>
<proteinExistence type="predicted"/>
<protein>
    <recommendedName>
        <fullName evidence="1">Reverse transcriptase domain-containing protein</fullName>
    </recommendedName>
</protein>
<dbReference type="PANTHER" id="PTHR47510">
    <property type="entry name" value="REVERSE TRANSCRIPTASE DOMAIN-CONTAINING PROTEIN"/>
    <property type="match status" value="1"/>
</dbReference>